<dbReference type="PANTHER" id="PTHR43975:SF2">
    <property type="entry name" value="EG:BACR7A4.14 PROTEIN-RELATED"/>
    <property type="match status" value="1"/>
</dbReference>
<accession>A0ABU0JXI6</accession>
<organism evidence="4 5">
    <name type="scientific">Guptibacillus hwajinpoensis</name>
    <dbReference type="NCBI Taxonomy" id="208199"/>
    <lineage>
        <taxon>Bacteria</taxon>
        <taxon>Bacillati</taxon>
        <taxon>Bacillota</taxon>
        <taxon>Bacilli</taxon>
        <taxon>Bacillales</taxon>
        <taxon>Guptibacillaceae</taxon>
        <taxon>Guptibacillus</taxon>
    </lineage>
</organism>
<dbReference type="InterPro" id="IPR036291">
    <property type="entry name" value="NAD(P)-bd_dom_sf"/>
</dbReference>
<dbReference type="GeneID" id="301326049"/>
<evidence type="ECO:0000313" key="4">
    <source>
        <dbReference type="EMBL" id="MDQ0481802.1"/>
    </source>
</evidence>
<dbReference type="Gene3D" id="3.40.50.720">
    <property type="entry name" value="NAD(P)-binding Rossmann-like Domain"/>
    <property type="match status" value="1"/>
</dbReference>
<dbReference type="PANTHER" id="PTHR43975">
    <property type="entry name" value="ZGC:101858"/>
    <property type="match status" value="1"/>
</dbReference>
<dbReference type="InterPro" id="IPR057326">
    <property type="entry name" value="KR_dom"/>
</dbReference>
<reference evidence="4" key="1">
    <citation type="submission" date="2023-07" db="EMBL/GenBank/DDBJ databases">
        <title>Genomic Encyclopedia of Type Strains, Phase IV (KMG-IV): sequencing the most valuable type-strain genomes for metagenomic binning, comparative biology and taxonomic classification.</title>
        <authorList>
            <person name="Goeker M."/>
        </authorList>
    </citation>
    <scope>NUCLEOTIDE SEQUENCE [LARGE SCALE GENOMIC DNA]</scope>
    <source>
        <strain evidence="4">JSM 076093</strain>
    </source>
</reference>
<dbReference type="Pfam" id="PF00106">
    <property type="entry name" value="adh_short"/>
    <property type="match status" value="1"/>
</dbReference>
<comment type="caution">
    <text evidence="4">The sequence shown here is derived from an EMBL/GenBank/DDBJ whole genome shotgun (WGS) entry which is preliminary data.</text>
</comment>
<dbReference type="EC" id="1.1.1.100" evidence="4"/>
<proteinExistence type="inferred from homology"/>
<dbReference type="GO" id="GO:0004316">
    <property type="term" value="F:3-oxoacyl-[acyl-carrier-protein] reductase (NADPH) activity"/>
    <property type="evidence" value="ECO:0007669"/>
    <property type="project" value="UniProtKB-EC"/>
</dbReference>
<dbReference type="RefSeq" id="WP_307070893.1">
    <property type="nucleotide sequence ID" value="NZ_JAQRMZ010000002.1"/>
</dbReference>
<keyword evidence="5" id="KW-1185">Reference proteome</keyword>
<comment type="similarity">
    <text evidence="1 2">Belongs to the short-chain dehydrogenases/reductases (SDR) family.</text>
</comment>
<dbReference type="PRINTS" id="PR00081">
    <property type="entry name" value="GDHRDH"/>
</dbReference>
<dbReference type="Proteomes" id="UP001226720">
    <property type="component" value="Unassembled WGS sequence"/>
</dbReference>
<evidence type="ECO:0000256" key="2">
    <source>
        <dbReference type="RuleBase" id="RU000363"/>
    </source>
</evidence>
<dbReference type="SMART" id="SM00822">
    <property type="entry name" value="PKS_KR"/>
    <property type="match status" value="1"/>
</dbReference>
<evidence type="ECO:0000256" key="1">
    <source>
        <dbReference type="ARBA" id="ARBA00006484"/>
    </source>
</evidence>
<keyword evidence="4" id="KW-0560">Oxidoreductase</keyword>
<dbReference type="CDD" id="cd05233">
    <property type="entry name" value="SDR_c"/>
    <property type="match status" value="1"/>
</dbReference>
<dbReference type="InterPro" id="IPR020904">
    <property type="entry name" value="Sc_DH/Rdtase_CS"/>
</dbReference>
<protein>
    <submittedName>
        <fullName evidence="4">3-oxoacyl-[acyl-carrier protein] reductase</fullName>
        <ecNumber evidence="4">1.1.1.100</ecNumber>
    </submittedName>
</protein>
<dbReference type="InterPro" id="IPR002347">
    <property type="entry name" value="SDR_fam"/>
</dbReference>
<name>A0ABU0JXI6_9BACL</name>
<feature type="domain" description="Ketoreductase" evidence="3">
    <location>
        <begin position="13"/>
        <end position="199"/>
    </location>
</feature>
<dbReference type="EMBL" id="JAUSWM010000001">
    <property type="protein sequence ID" value="MDQ0481802.1"/>
    <property type="molecule type" value="Genomic_DNA"/>
</dbReference>
<evidence type="ECO:0000259" key="3">
    <source>
        <dbReference type="SMART" id="SM00822"/>
    </source>
</evidence>
<evidence type="ECO:0000313" key="5">
    <source>
        <dbReference type="Proteomes" id="UP001226720"/>
    </source>
</evidence>
<sequence>MMGIFKEDALKHDHILITGATGGIGYETAKAAVQAGAAITITGRNEEKLQKLKEACKQLASDAKVASIPADLTSDKDRLNLVENAIKQNGSITGLVNSAGIGGGDTLDKLTEEDLRKVMDLNYTSTVLLTQLVYQRMRDDDQKGAIVNLSSLSGLRGTFGNTAYSASKFAITGFTQSFAHEAIQDGIRVNAVCPGFVDTEMGRNSIESKGKRENKSFQEELKAVEEAMPSGRITQPEEVANSIIYLLSNASENIVGESLKISGGSVMR</sequence>
<dbReference type="PRINTS" id="PR00080">
    <property type="entry name" value="SDRFAMILY"/>
</dbReference>
<gene>
    <name evidence="4" type="ORF">QO000_000755</name>
</gene>
<dbReference type="PROSITE" id="PS00061">
    <property type="entry name" value="ADH_SHORT"/>
    <property type="match status" value="1"/>
</dbReference>
<dbReference type="SUPFAM" id="SSF51735">
    <property type="entry name" value="NAD(P)-binding Rossmann-fold domains"/>
    <property type="match status" value="1"/>
</dbReference>